<dbReference type="STRING" id="42094.JM47_02965"/>
<dbReference type="HOGENOM" id="CLU_542836_0_0_14"/>
<accession>A0A0C5RC79</accession>
<dbReference type="PROSITE" id="PS51257">
    <property type="entry name" value="PROKAR_LIPOPROTEIN"/>
    <property type="match status" value="1"/>
</dbReference>
<evidence type="ECO:0000313" key="2">
    <source>
        <dbReference type="EMBL" id="AJQ45506.1"/>
    </source>
</evidence>
<keyword evidence="1" id="KW-0732">Signal</keyword>
<proteinExistence type="predicted"/>
<evidence type="ECO:0000256" key="1">
    <source>
        <dbReference type="SAM" id="SignalP"/>
    </source>
</evidence>
<sequence length="506" mass="59446">MKRKRIIKQAILIGAVASSISIPLLIASCTNENKNPATKSTPKKSLLEENVKISDPTVVKQTQPLVALEPAKPIQILLNSIDKNLKFVDNKYALSFKLDSSYINKYVQIQLQKVDDQDVLITSNKTKIVNDGSAQVSFENLEDDNEYIIKKVLIYDNNNSNPIERQIINDQQDLSVFSKLSDIKLSTDAKIIEYFYNEFKLQLNNLLKWKDKVARLVIQNLNTNEKFYSLRIKIKSLNQDFIFDGIYSVYDQYKIVKLEYEDGVYLDEHERKWTKYTSIPLDDSITNQTLSVKYKTNLNWNPFTNDKDKERLVFKYGINYLTTNNKPIYAHFPTHFKNEQNLFGKIISSRGLNNNYEDPTNKIIFINSKEELATKIGHDLIEKNIKTDFNKKTLVALLLEEKHSYYDRDYYNTFIAKKYDVDPKTKTINVELEYNYIPRFSSTKEIIKRPDTEPTAFWDFYVAFFFEIDKLENIEEYKLKIDTKKTDYETWSKKPKTDWDSLPWNE</sequence>
<dbReference type="EMBL" id="CP009770">
    <property type="protein sequence ID" value="AJQ45506.1"/>
    <property type="molecule type" value="Genomic_DNA"/>
</dbReference>
<dbReference type="RefSeq" id="WP_208894912.1">
    <property type="nucleotide sequence ID" value="NZ_CP009770.1"/>
</dbReference>
<protein>
    <submittedName>
        <fullName evidence="2">Uncharacterized protein</fullName>
    </submittedName>
</protein>
<organism evidence="2 3">
    <name type="scientific">Ureaplasma diversum</name>
    <dbReference type="NCBI Taxonomy" id="42094"/>
    <lineage>
        <taxon>Bacteria</taxon>
        <taxon>Bacillati</taxon>
        <taxon>Mycoplasmatota</taxon>
        <taxon>Mycoplasmoidales</taxon>
        <taxon>Mycoplasmoidaceae</taxon>
        <taxon>Ureaplasma</taxon>
    </lineage>
</organism>
<reference evidence="2 3" key="1">
    <citation type="journal article" date="2015" name="Genome Announc.">
        <title>Genome Sequence of Ureaplasma diversum Strain ATCC 49782.</title>
        <authorList>
            <person name="Marques L.M."/>
            <person name="Guimaraes A.M."/>
            <person name="Martins H.B."/>
            <person name="Rezende I.S."/>
            <person name="Barbosa M.S."/>
            <person name="Campos G.B."/>
            <person name="do Nascimento N.C."/>
            <person name="Dos Santos A.P."/>
            <person name="Amorim A.T."/>
            <person name="Santos V.M."/>
            <person name="Messick J.B."/>
            <person name="Timenetsky J."/>
        </authorList>
    </citation>
    <scope>NUCLEOTIDE SEQUENCE [LARGE SCALE GENOMIC DNA]</scope>
    <source>
        <strain evidence="2 3">ATCC 49782</strain>
    </source>
</reference>
<dbReference type="PATRIC" id="fig|42094.4.peg.591"/>
<name>A0A0C5RC79_9BACT</name>
<gene>
    <name evidence="2" type="ORF">JM47_02965</name>
</gene>
<feature type="signal peptide" evidence="1">
    <location>
        <begin position="1"/>
        <end position="27"/>
    </location>
</feature>
<evidence type="ECO:0000313" key="3">
    <source>
        <dbReference type="Proteomes" id="UP000032261"/>
    </source>
</evidence>
<dbReference type="Proteomes" id="UP000032261">
    <property type="component" value="Chromosome"/>
</dbReference>
<dbReference type="AlphaFoldDB" id="A0A0C5RC79"/>
<dbReference type="KEGG" id="ude:JM47_02965"/>
<feature type="chain" id="PRO_5002190039" evidence="1">
    <location>
        <begin position="28"/>
        <end position="506"/>
    </location>
</feature>